<gene>
    <name evidence="3" type="ordered locus">PCC7424_1606</name>
</gene>
<dbReference type="SUPFAM" id="SSF52540">
    <property type="entry name" value="P-loop containing nucleoside triphosphate hydrolases"/>
    <property type="match status" value="1"/>
</dbReference>
<evidence type="ECO:0000259" key="1">
    <source>
        <dbReference type="Pfam" id="PF13175"/>
    </source>
</evidence>
<evidence type="ECO:0000313" key="3">
    <source>
        <dbReference type="EMBL" id="ACK70045.1"/>
    </source>
</evidence>
<dbReference type="Pfam" id="PF13304">
    <property type="entry name" value="AAA_21"/>
    <property type="match status" value="1"/>
</dbReference>
<dbReference type="RefSeq" id="WP_012598989.1">
    <property type="nucleotide sequence ID" value="NC_011729.1"/>
</dbReference>
<organism evidence="3 4">
    <name type="scientific">Gloeothece citriformis (strain PCC 7424)</name>
    <name type="common">Cyanothece sp. (strain PCC 7424)</name>
    <dbReference type="NCBI Taxonomy" id="65393"/>
    <lineage>
        <taxon>Bacteria</taxon>
        <taxon>Bacillati</taxon>
        <taxon>Cyanobacteriota</taxon>
        <taxon>Cyanophyceae</taxon>
        <taxon>Oscillatoriophycideae</taxon>
        <taxon>Chroococcales</taxon>
        <taxon>Aphanothecaceae</taxon>
        <taxon>Gloeothece</taxon>
        <taxon>Gloeothece citriformis</taxon>
    </lineage>
</organism>
<dbReference type="Pfam" id="PF13175">
    <property type="entry name" value="AAA_15"/>
    <property type="match status" value="1"/>
</dbReference>
<evidence type="ECO:0000313" key="4">
    <source>
        <dbReference type="Proteomes" id="UP000002384"/>
    </source>
</evidence>
<dbReference type="Proteomes" id="UP000002384">
    <property type="component" value="Chromosome"/>
</dbReference>
<dbReference type="eggNOG" id="COG3950">
    <property type="taxonomic scope" value="Bacteria"/>
</dbReference>
<dbReference type="EMBL" id="CP001291">
    <property type="protein sequence ID" value="ACK70045.1"/>
    <property type="molecule type" value="Genomic_DNA"/>
</dbReference>
<dbReference type="InterPro" id="IPR041685">
    <property type="entry name" value="AAA_GajA/Old/RecF-like"/>
</dbReference>
<feature type="domain" description="Endonuclease GajA/Old nuclease/RecF-like AAA" evidence="1">
    <location>
        <begin position="1"/>
        <end position="52"/>
    </location>
</feature>
<evidence type="ECO:0000259" key="2">
    <source>
        <dbReference type="Pfam" id="PF13304"/>
    </source>
</evidence>
<dbReference type="STRING" id="65393.PCC7424_1606"/>
<protein>
    <submittedName>
        <fullName evidence="3">ATPase</fullName>
    </submittedName>
</protein>
<dbReference type="PANTHER" id="PTHR43581:SF4">
    <property type="entry name" value="ATP_GTP PHOSPHATASE"/>
    <property type="match status" value="1"/>
</dbReference>
<dbReference type="OrthoDB" id="428397at2"/>
<dbReference type="InterPro" id="IPR027417">
    <property type="entry name" value="P-loop_NTPase"/>
</dbReference>
<dbReference type="InterPro" id="IPR051396">
    <property type="entry name" value="Bact_Antivir_Def_Nuclease"/>
</dbReference>
<sequence length="368" mass="42283">MKVESISIQNFKRFDNLEVSFKNKTLNEVSDRFLILGDNGSGKTTLLQAIALPLALATGQIQSVFNFDWIGFLPGRYSRWGSAPRIELEVSFEDEELEATREVAQKWYDAQPEEFQNDFIVPGKSPVVRVILNGENWKAGETQAERLQFRGRSYAQWLVRNSDFSARSYFAKLPGIFWFDQFRNLGFNYNQDGTVDGTKEHNSGISYERGVGSLRKYLIEWRRKQEGGKNYQNDYLEQLEKYYKKVFPDRSFWGLENRPSLDSPTEETTYFLIKDDGNRRYDIEEMSAGEQSVFPILYEFVTLKIAYSVVLIDEIDLNLHPPAAQILVSQLLTIAPTCQFIITTHSESVSNVIGESDTYRLPGGILCL</sequence>
<name>B7K9S7_GLOC7</name>
<dbReference type="Gene3D" id="3.40.50.300">
    <property type="entry name" value="P-loop containing nucleotide triphosphate hydrolases"/>
    <property type="match status" value="2"/>
</dbReference>
<accession>B7K9S7</accession>
<dbReference type="AlphaFoldDB" id="B7K9S7"/>
<dbReference type="InterPro" id="IPR003959">
    <property type="entry name" value="ATPase_AAA_core"/>
</dbReference>
<dbReference type="GO" id="GO:0016887">
    <property type="term" value="F:ATP hydrolysis activity"/>
    <property type="evidence" value="ECO:0007669"/>
    <property type="project" value="InterPro"/>
</dbReference>
<reference evidence="4" key="1">
    <citation type="journal article" date="2011" name="MBio">
        <title>Novel metabolic attributes of the genus Cyanothece, comprising a group of unicellular nitrogen-fixing Cyanobacteria.</title>
        <authorList>
            <person name="Bandyopadhyay A."/>
            <person name="Elvitigala T."/>
            <person name="Welsh E."/>
            <person name="Stockel J."/>
            <person name="Liberton M."/>
            <person name="Min H."/>
            <person name="Sherman L.A."/>
            <person name="Pakrasi H.B."/>
        </authorList>
    </citation>
    <scope>NUCLEOTIDE SEQUENCE [LARGE SCALE GENOMIC DNA]</scope>
    <source>
        <strain evidence="4">PCC 7424</strain>
    </source>
</reference>
<keyword evidence="4" id="KW-1185">Reference proteome</keyword>
<dbReference type="KEGG" id="cyc:PCC7424_1606"/>
<feature type="domain" description="ATPase AAA-type core" evidence="2">
    <location>
        <begin position="231"/>
        <end position="348"/>
    </location>
</feature>
<dbReference type="GO" id="GO:0005524">
    <property type="term" value="F:ATP binding"/>
    <property type="evidence" value="ECO:0007669"/>
    <property type="project" value="InterPro"/>
</dbReference>
<dbReference type="HOGENOM" id="CLU_749641_0_0_3"/>
<dbReference type="PANTHER" id="PTHR43581">
    <property type="entry name" value="ATP/GTP PHOSPHATASE"/>
    <property type="match status" value="1"/>
</dbReference>
<proteinExistence type="predicted"/>